<evidence type="ECO:0000256" key="5">
    <source>
        <dbReference type="ARBA" id="ARBA00023244"/>
    </source>
</evidence>
<dbReference type="Pfam" id="PF13241">
    <property type="entry name" value="NAD_binding_7"/>
    <property type="match status" value="1"/>
</dbReference>
<dbReference type="InterPro" id="IPR006367">
    <property type="entry name" value="Sirohaem_synthase_N"/>
</dbReference>
<organism evidence="7 8">
    <name type="scientific">Cohnella boryungensis</name>
    <dbReference type="NCBI Taxonomy" id="768479"/>
    <lineage>
        <taxon>Bacteria</taxon>
        <taxon>Bacillati</taxon>
        <taxon>Bacillota</taxon>
        <taxon>Bacilli</taxon>
        <taxon>Bacillales</taxon>
        <taxon>Paenibacillaceae</taxon>
        <taxon>Cohnella</taxon>
    </lineage>
</organism>
<keyword evidence="5" id="KW-0627">Porphyrin biosynthesis</keyword>
<dbReference type="SUPFAM" id="SSF75615">
    <property type="entry name" value="Siroheme synthase middle domains-like"/>
    <property type="match status" value="1"/>
</dbReference>
<proteinExistence type="predicted"/>
<dbReference type="PANTHER" id="PTHR35330:SF1">
    <property type="entry name" value="SIROHEME BIOSYNTHESIS PROTEIN MET8"/>
    <property type="match status" value="1"/>
</dbReference>
<dbReference type="NCBIfam" id="TIGR01470">
    <property type="entry name" value="cysG_Nterm"/>
    <property type="match status" value="1"/>
</dbReference>
<comment type="pathway">
    <text evidence="1">Porphyrin-containing compound metabolism; siroheme biosynthesis; sirohydrochlorin from precorrin-2: step 1/1.</text>
</comment>
<dbReference type="Gene3D" id="3.40.50.720">
    <property type="entry name" value="NAD(P)-binding Rossmann-like Domain"/>
    <property type="match status" value="1"/>
</dbReference>
<gene>
    <name evidence="7" type="ORF">ACFO1S_22145</name>
</gene>
<protein>
    <recommendedName>
        <fullName evidence="2">precorrin-2 dehydrogenase</fullName>
        <ecNumber evidence="2">1.3.1.76</ecNumber>
    </recommendedName>
</protein>
<keyword evidence="8" id="KW-1185">Reference proteome</keyword>
<evidence type="ECO:0000256" key="2">
    <source>
        <dbReference type="ARBA" id="ARBA00012400"/>
    </source>
</evidence>
<dbReference type="Gene3D" id="1.10.8.610">
    <property type="entry name" value="SirC, precorrin-2 dehydrogenase, C-terminal helical domain-like"/>
    <property type="match status" value="1"/>
</dbReference>
<keyword evidence="4" id="KW-0520">NAD</keyword>
<comment type="caution">
    <text evidence="7">The sequence shown here is derived from an EMBL/GenBank/DDBJ whole genome shotgun (WGS) entry which is preliminary data.</text>
</comment>
<dbReference type="Proteomes" id="UP001595755">
    <property type="component" value="Unassembled WGS sequence"/>
</dbReference>
<accession>A0ABV8SEX8</accession>
<evidence type="ECO:0000256" key="3">
    <source>
        <dbReference type="ARBA" id="ARBA00023002"/>
    </source>
</evidence>
<dbReference type="SUPFAM" id="SSF51735">
    <property type="entry name" value="NAD(P)-binding Rossmann-fold domains"/>
    <property type="match status" value="1"/>
</dbReference>
<reference evidence="8" key="1">
    <citation type="journal article" date="2019" name="Int. J. Syst. Evol. Microbiol.">
        <title>The Global Catalogue of Microorganisms (GCM) 10K type strain sequencing project: providing services to taxonomists for standard genome sequencing and annotation.</title>
        <authorList>
            <consortium name="The Broad Institute Genomics Platform"/>
            <consortium name="The Broad Institute Genome Sequencing Center for Infectious Disease"/>
            <person name="Wu L."/>
            <person name="Ma J."/>
        </authorList>
    </citation>
    <scope>NUCLEOTIDE SEQUENCE [LARGE SCALE GENOMIC DNA]</scope>
    <source>
        <strain evidence="8">CGMCC 4.1641</strain>
    </source>
</reference>
<sequence length="218" mass="24010">MSAWYPLLLKLEGRKCVVFGGGPVAQRKAEGLLQAKADVRLVSPGATGQLMEWFERGLLRWTAREAVEEDLDGAVLVFAATDRGEVNRKLAEWAARRGIPANVADDGENGDFIVPAVLRQGGLVLTASASGAGPALAARIIGELAERYGQDYNENVEALRTIRRIVKAKIADQAERRELLRAAVSDEALTEWRSASWLHEEQDRLILRLRQLADERKG</sequence>
<name>A0ABV8SEX8_9BACL</name>
<dbReference type="InterPro" id="IPR042518">
    <property type="entry name" value="SirC_C"/>
</dbReference>
<dbReference type="InterPro" id="IPR028161">
    <property type="entry name" value="Met8-like"/>
</dbReference>
<dbReference type="EC" id="1.3.1.76" evidence="2"/>
<dbReference type="RefSeq" id="WP_204601788.1">
    <property type="nucleotide sequence ID" value="NZ_JBHSED010000058.1"/>
</dbReference>
<evidence type="ECO:0000313" key="7">
    <source>
        <dbReference type="EMBL" id="MFC4306136.1"/>
    </source>
</evidence>
<dbReference type="PANTHER" id="PTHR35330">
    <property type="entry name" value="SIROHEME BIOSYNTHESIS PROTEIN MET8"/>
    <property type="match status" value="1"/>
</dbReference>
<dbReference type="InterPro" id="IPR036291">
    <property type="entry name" value="NAD(P)-bd_dom_sf"/>
</dbReference>
<evidence type="ECO:0000313" key="8">
    <source>
        <dbReference type="Proteomes" id="UP001595755"/>
    </source>
</evidence>
<keyword evidence="3" id="KW-0560">Oxidoreductase</keyword>
<dbReference type="EMBL" id="JBHSED010000058">
    <property type="protein sequence ID" value="MFC4306136.1"/>
    <property type="molecule type" value="Genomic_DNA"/>
</dbReference>
<evidence type="ECO:0000256" key="4">
    <source>
        <dbReference type="ARBA" id="ARBA00023027"/>
    </source>
</evidence>
<evidence type="ECO:0000256" key="6">
    <source>
        <dbReference type="ARBA" id="ARBA00047561"/>
    </source>
</evidence>
<comment type="catalytic activity">
    <reaction evidence="6">
        <text>precorrin-2 + NAD(+) = sirohydrochlorin + NADH + 2 H(+)</text>
        <dbReference type="Rhea" id="RHEA:15613"/>
        <dbReference type="ChEBI" id="CHEBI:15378"/>
        <dbReference type="ChEBI" id="CHEBI:57540"/>
        <dbReference type="ChEBI" id="CHEBI:57945"/>
        <dbReference type="ChEBI" id="CHEBI:58351"/>
        <dbReference type="ChEBI" id="CHEBI:58827"/>
        <dbReference type="EC" id="1.3.1.76"/>
    </reaction>
</comment>
<evidence type="ECO:0000256" key="1">
    <source>
        <dbReference type="ARBA" id="ARBA00005010"/>
    </source>
</evidence>